<reference evidence="3" key="1">
    <citation type="submission" date="2016-11" db="EMBL/GenBank/DDBJ databases">
        <authorList>
            <person name="Varghese N."/>
            <person name="Submissions S."/>
        </authorList>
    </citation>
    <scope>NUCLEOTIDE SEQUENCE [LARGE SCALE GENOMIC DNA]</scope>
    <source>
        <strain evidence="3">DSM 6637</strain>
    </source>
</reference>
<sequence>MIGDPERALRPEDTIVVHERQKSWPIQELAKPWPGKTIVGTHHAPRPPSQAG</sequence>
<evidence type="ECO:0000256" key="1">
    <source>
        <dbReference type="SAM" id="MobiDB-lite"/>
    </source>
</evidence>
<organism evidence="2 3">
    <name type="scientific">Paracoccus solventivorans</name>
    <dbReference type="NCBI Taxonomy" id="53463"/>
    <lineage>
        <taxon>Bacteria</taxon>
        <taxon>Pseudomonadati</taxon>
        <taxon>Pseudomonadota</taxon>
        <taxon>Alphaproteobacteria</taxon>
        <taxon>Rhodobacterales</taxon>
        <taxon>Paracoccaceae</taxon>
        <taxon>Paracoccus</taxon>
    </lineage>
</organism>
<feature type="region of interest" description="Disordered" evidence="1">
    <location>
        <begin position="30"/>
        <end position="52"/>
    </location>
</feature>
<dbReference type="EMBL" id="FRCK01000002">
    <property type="protein sequence ID" value="SHL98660.1"/>
    <property type="molecule type" value="Genomic_DNA"/>
</dbReference>
<evidence type="ECO:0000313" key="2">
    <source>
        <dbReference type="EMBL" id="SHL98660.1"/>
    </source>
</evidence>
<dbReference type="AlphaFoldDB" id="A0A1M7F3W4"/>
<keyword evidence="3" id="KW-1185">Reference proteome</keyword>
<gene>
    <name evidence="2" type="ORF">SAMN05444389_102511</name>
</gene>
<name>A0A1M7F3W4_9RHOB</name>
<dbReference type="Proteomes" id="UP000184444">
    <property type="component" value="Unassembled WGS sequence"/>
</dbReference>
<evidence type="ECO:0000313" key="3">
    <source>
        <dbReference type="Proteomes" id="UP000184444"/>
    </source>
</evidence>
<dbReference type="STRING" id="53463.SAMN05444389_102511"/>
<protein>
    <submittedName>
        <fullName evidence="2">Uncharacterized protein</fullName>
    </submittedName>
</protein>
<accession>A0A1M7F3W4</accession>
<proteinExistence type="predicted"/>